<keyword evidence="4" id="KW-1185">Reference proteome</keyword>
<name>A0A843W4M8_COLES</name>
<dbReference type="EMBL" id="NMUH01002314">
    <property type="protein sequence ID" value="MQL99223.1"/>
    <property type="molecule type" value="Genomic_DNA"/>
</dbReference>
<organism evidence="3 4">
    <name type="scientific">Colocasia esculenta</name>
    <name type="common">Wild taro</name>
    <name type="synonym">Arum esculentum</name>
    <dbReference type="NCBI Taxonomy" id="4460"/>
    <lineage>
        <taxon>Eukaryota</taxon>
        <taxon>Viridiplantae</taxon>
        <taxon>Streptophyta</taxon>
        <taxon>Embryophyta</taxon>
        <taxon>Tracheophyta</taxon>
        <taxon>Spermatophyta</taxon>
        <taxon>Magnoliopsida</taxon>
        <taxon>Liliopsida</taxon>
        <taxon>Araceae</taxon>
        <taxon>Aroideae</taxon>
        <taxon>Colocasieae</taxon>
        <taxon>Colocasia</taxon>
    </lineage>
</organism>
<dbReference type="InterPro" id="IPR050898">
    <property type="entry name" value="Plant_acyltransferase"/>
</dbReference>
<evidence type="ECO:0000256" key="2">
    <source>
        <dbReference type="ARBA" id="ARBA00022679"/>
    </source>
</evidence>
<reference evidence="3" key="1">
    <citation type="submission" date="2017-07" db="EMBL/GenBank/DDBJ databases">
        <title>Taro Niue Genome Assembly and Annotation.</title>
        <authorList>
            <person name="Atibalentja N."/>
            <person name="Keating K."/>
            <person name="Fields C.J."/>
        </authorList>
    </citation>
    <scope>NUCLEOTIDE SEQUENCE</scope>
    <source>
        <strain evidence="3">Niue_2</strain>
        <tissue evidence="3">Leaf</tissue>
    </source>
</reference>
<evidence type="ECO:0000313" key="3">
    <source>
        <dbReference type="EMBL" id="MQL99223.1"/>
    </source>
</evidence>
<keyword evidence="2" id="KW-0808">Transferase</keyword>
<dbReference type="PANTHER" id="PTHR31147">
    <property type="entry name" value="ACYL TRANSFERASE 4"/>
    <property type="match status" value="1"/>
</dbReference>
<evidence type="ECO:0000313" key="4">
    <source>
        <dbReference type="Proteomes" id="UP000652761"/>
    </source>
</evidence>
<dbReference type="Gene3D" id="3.30.559.10">
    <property type="entry name" value="Chloramphenicol acetyltransferase-like domain"/>
    <property type="match status" value="2"/>
</dbReference>
<comment type="similarity">
    <text evidence="1">Belongs to the plant acyltransferase family.</text>
</comment>
<comment type="caution">
    <text evidence="3">The sequence shown here is derived from an EMBL/GenBank/DDBJ whole genome shotgun (WGS) entry which is preliminary data.</text>
</comment>
<dbReference type="GO" id="GO:0016740">
    <property type="term" value="F:transferase activity"/>
    <property type="evidence" value="ECO:0007669"/>
    <property type="project" value="UniProtKB-KW"/>
</dbReference>
<protein>
    <recommendedName>
        <fullName evidence="5">Benzyl alcohol O-benzoyltransferase</fullName>
    </recommendedName>
</protein>
<dbReference type="InterPro" id="IPR023213">
    <property type="entry name" value="CAT-like_dom_sf"/>
</dbReference>
<dbReference type="OrthoDB" id="742898at2759"/>
<dbReference type="PANTHER" id="PTHR31147:SF66">
    <property type="entry name" value="OS05G0315700 PROTEIN"/>
    <property type="match status" value="1"/>
</dbReference>
<accession>A0A843W4M8</accession>
<evidence type="ECO:0000256" key="1">
    <source>
        <dbReference type="ARBA" id="ARBA00009861"/>
    </source>
</evidence>
<dbReference type="Proteomes" id="UP000652761">
    <property type="component" value="Unassembled WGS sequence"/>
</dbReference>
<proteinExistence type="inferred from homology"/>
<dbReference type="AlphaFoldDB" id="A0A843W4M8"/>
<dbReference type="Pfam" id="PF02458">
    <property type="entry name" value="Transferase"/>
    <property type="match status" value="1"/>
</dbReference>
<sequence length="455" mass="50282">MAASSLVFTVRRRQPELVRPAAPTPRELKQLSDIDDQEGLRFLLPGIQFYRHVPSMAGIDPAAVIRDALSRALVHYYPFAGRLREGPNRKLSVDCTGEGVLFVEADTDVSVDDFTAPLHPPFPCLEELFVDVEGYNGILGCPLLLLQVTRLRCGGFIVGTLFNHTMVDGDGMVQFLNAVAELARGRPAPLVAPVWQRELFRARNPPKVSRIHREYEEVDGTIEPFSDMAHRSFFFGSREVEALRARLPPQLRRRSRFEIVTACLWRCRTAALRLDPEEEVRFIGIVNARAGNCTRPPLGYYGNAFAMPAAVTKAGKLTRNPLGYALDQVRRSKADVDDEYMKSVADLMVLRGRPHFTVARTYVVSDVSRLGFGDVDFGWGKAAYGGAAEGGVFPIPGLASYYIPLRNSEGKDGIVVPVCLPAEAMERFVVEIEGMVKEPPASEKEVGNGSSRSAM</sequence>
<evidence type="ECO:0008006" key="5">
    <source>
        <dbReference type="Google" id="ProtNLM"/>
    </source>
</evidence>
<gene>
    <name evidence="3" type="ORF">Taro_031942</name>
</gene>